<comment type="caution">
    <text evidence="3">The sequence shown here is derived from an EMBL/GenBank/DDBJ whole genome shotgun (WGS) entry which is preliminary data.</text>
</comment>
<evidence type="ECO:0008006" key="5">
    <source>
        <dbReference type="Google" id="ProtNLM"/>
    </source>
</evidence>
<feature type="region of interest" description="Disordered" evidence="1">
    <location>
        <begin position="119"/>
        <end position="180"/>
    </location>
</feature>
<protein>
    <recommendedName>
        <fullName evidence="5">Carbohydrate-binding module family 19 domain-containing protein</fullName>
    </recommendedName>
</protein>
<feature type="compositionally biased region" description="Polar residues" evidence="1">
    <location>
        <begin position="121"/>
        <end position="131"/>
    </location>
</feature>
<feature type="compositionally biased region" description="Acidic residues" evidence="1">
    <location>
        <begin position="169"/>
        <end position="180"/>
    </location>
</feature>
<dbReference type="AlphaFoldDB" id="A0A8K0URK1"/>
<gene>
    <name evidence="3" type="ORF">BXZ70DRAFT_891199</name>
</gene>
<evidence type="ECO:0000313" key="3">
    <source>
        <dbReference type="EMBL" id="KAH8101854.1"/>
    </source>
</evidence>
<name>A0A8K0URK1_9AGAR</name>
<evidence type="ECO:0000256" key="2">
    <source>
        <dbReference type="SAM" id="SignalP"/>
    </source>
</evidence>
<feature type="non-terminal residue" evidence="3">
    <location>
        <position position="1"/>
    </location>
</feature>
<accession>A0A8K0URK1</accession>
<dbReference type="EMBL" id="JAEVFJ010000011">
    <property type="protein sequence ID" value="KAH8101854.1"/>
    <property type="molecule type" value="Genomic_DNA"/>
</dbReference>
<evidence type="ECO:0000256" key="1">
    <source>
        <dbReference type="SAM" id="MobiDB-lite"/>
    </source>
</evidence>
<reference evidence="3" key="1">
    <citation type="journal article" date="2021" name="New Phytol.">
        <title>Evolutionary innovations through gain and loss of genes in the ectomycorrhizal Boletales.</title>
        <authorList>
            <person name="Wu G."/>
            <person name="Miyauchi S."/>
            <person name="Morin E."/>
            <person name="Kuo A."/>
            <person name="Drula E."/>
            <person name="Varga T."/>
            <person name="Kohler A."/>
            <person name="Feng B."/>
            <person name="Cao Y."/>
            <person name="Lipzen A."/>
            <person name="Daum C."/>
            <person name="Hundley H."/>
            <person name="Pangilinan J."/>
            <person name="Johnson J."/>
            <person name="Barry K."/>
            <person name="LaButti K."/>
            <person name="Ng V."/>
            <person name="Ahrendt S."/>
            <person name="Min B."/>
            <person name="Choi I.G."/>
            <person name="Park H."/>
            <person name="Plett J.M."/>
            <person name="Magnuson J."/>
            <person name="Spatafora J.W."/>
            <person name="Nagy L.G."/>
            <person name="Henrissat B."/>
            <person name="Grigoriev I.V."/>
            <person name="Yang Z.L."/>
            <person name="Xu J."/>
            <person name="Martin F.M."/>
        </authorList>
    </citation>
    <scope>NUCLEOTIDE SEQUENCE</scope>
    <source>
        <strain evidence="3">KKN 215</strain>
    </source>
</reference>
<organism evidence="3 4">
    <name type="scientific">Cristinia sonorae</name>
    <dbReference type="NCBI Taxonomy" id="1940300"/>
    <lineage>
        <taxon>Eukaryota</taxon>
        <taxon>Fungi</taxon>
        <taxon>Dikarya</taxon>
        <taxon>Basidiomycota</taxon>
        <taxon>Agaricomycotina</taxon>
        <taxon>Agaricomycetes</taxon>
        <taxon>Agaricomycetidae</taxon>
        <taxon>Agaricales</taxon>
        <taxon>Pleurotineae</taxon>
        <taxon>Stephanosporaceae</taxon>
        <taxon>Cristinia</taxon>
    </lineage>
</organism>
<sequence>MARSIIRLTLLLAASALLFAPIRGAPAASDSSDFKKQNGLDAQKQNAQFATLKASDPCAEGTQACVEQAFAQCVGGKWALTKCSGGTVCTALPLVNKPGTSITCDTQADADARIQAAGVDVSSSGNDSTGNSVAPASVTPPAAASAPTAEAPASTASAPAASATSSADSGDDSGDEDCSD</sequence>
<evidence type="ECO:0000313" key="4">
    <source>
        <dbReference type="Proteomes" id="UP000813824"/>
    </source>
</evidence>
<feature type="chain" id="PRO_5035471880" description="Carbohydrate-binding module family 19 domain-containing protein" evidence="2">
    <location>
        <begin position="25"/>
        <end position="180"/>
    </location>
</feature>
<feature type="compositionally biased region" description="Low complexity" evidence="1">
    <location>
        <begin position="132"/>
        <end position="168"/>
    </location>
</feature>
<keyword evidence="4" id="KW-1185">Reference proteome</keyword>
<keyword evidence="2" id="KW-0732">Signal</keyword>
<dbReference type="Proteomes" id="UP000813824">
    <property type="component" value="Unassembled WGS sequence"/>
</dbReference>
<feature type="signal peptide" evidence="2">
    <location>
        <begin position="1"/>
        <end position="24"/>
    </location>
</feature>
<proteinExistence type="predicted"/>
<dbReference type="OrthoDB" id="2362516at2759"/>